<evidence type="ECO:0000259" key="2">
    <source>
        <dbReference type="Pfam" id="PF01979"/>
    </source>
</evidence>
<dbReference type="PANTHER" id="PTHR43794:SF11">
    <property type="entry name" value="AMIDOHYDROLASE-RELATED DOMAIN-CONTAINING PROTEIN"/>
    <property type="match status" value="1"/>
</dbReference>
<dbReference type="STRING" id="1184251.TCELL_1171"/>
<dbReference type="GO" id="GO:0016810">
    <property type="term" value="F:hydrolase activity, acting on carbon-nitrogen (but not peptide) bonds"/>
    <property type="evidence" value="ECO:0007669"/>
    <property type="project" value="InterPro"/>
</dbReference>
<dbReference type="OrthoDB" id="372084at2157"/>
<keyword evidence="4" id="KW-1185">Reference proteome</keyword>
<dbReference type="KEGG" id="thg:TCELL_1171"/>
<dbReference type="Gene3D" id="3.20.20.140">
    <property type="entry name" value="Metal-dependent hydrolases"/>
    <property type="match status" value="1"/>
</dbReference>
<dbReference type="InterPro" id="IPR011059">
    <property type="entry name" value="Metal-dep_hydrolase_composite"/>
</dbReference>
<sequence>MEVLLYGIRGSILTLDERDRFLKDHVVLVDSKRGVVHGVLPYEKALEHRPEFIVGGRRYLVTPGLVNTHTHIPMYVFKGTPIRKTGFEWLRQVWAMESCLKPRHVYYGALAALVELVENGVVLYGDMYFFEDEVAKATKEVGLKASLSLGVIELFEGPPKHSIEDSIRFAARYMSDELVRGMIGVHALYSVSLDSVKRAVEASRDQGVKIHIHFAESLDEVRFTKERYEKTPAQLADELGLLSVRPLLAHAVYVDDGDLELLAKSRPYVSYCPFTIMSWGSGVARVLEYFERGIPVTVGTDGPLTDGVMSPLFEMKVALAAQGSRYARPVPLDVYALLKSSVWEGSRALGWEYIGIAPGAPADIVLWEPPPWVDPSEMSPTDAAFSLVYDHQYYRPVLVVVSGRAVNKSAEFNRLKHIVFEKIREVRQDLLECGGVER</sequence>
<evidence type="ECO:0000313" key="3">
    <source>
        <dbReference type="EMBL" id="AFK51594.1"/>
    </source>
</evidence>
<dbReference type="Proteomes" id="UP000005270">
    <property type="component" value="Chromosome"/>
</dbReference>
<reference evidence="3 4" key="1">
    <citation type="journal article" date="2012" name="J. Bacteriol.">
        <title>Complete genome sequence of the hyperthermophilic cellulolytic Crenarchaeon 'Thermogladius cellulolyticus' 1633.</title>
        <authorList>
            <person name="Mardanov A.V."/>
            <person name="Kochetkova T.V."/>
            <person name="Beletsky A.V."/>
            <person name="Bonch-Osmolovskaya E.A."/>
            <person name="Ravin N.V."/>
            <person name="Skryabin K.G."/>
        </authorList>
    </citation>
    <scope>NUCLEOTIDE SEQUENCE [LARGE SCALE GENOMIC DNA]</scope>
    <source>
        <strain evidence="4">DSM 22663 / VKM B-2946 / 1633</strain>
    </source>
</reference>
<evidence type="ECO:0000313" key="4">
    <source>
        <dbReference type="Proteomes" id="UP000005270"/>
    </source>
</evidence>
<dbReference type="eggNOG" id="arCOG00695">
    <property type="taxonomic scope" value="Archaea"/>
</dbReference>
<accession>I3TFQ6</accession>
<dbReference type="Gene3D" id="2.30.40.10">
    <property type="entry name" value="Urease, subunit C, domain 1"/>
    <property type="match status" value="1"/>
</dbReference>
<dbReference type="SUPFAM" id="SSF51338">
    <property type="entry name" value="Composite domain of metallo-dependent hydrolases"/>
    <property type="match status" value="1"/>
</dbReference>
<dbReference type="Pfam" id="PF01979">
    <property type="entry name" value="Amidohydro_1"/>
    <property type="match status" value="1"/>
</dbReference>
<organism evidence="3 4">
    <name type="scientific">Thermogladius calderae (strain DSM 22663 / VKM B-2946 / 1633)</name>
    <dbReference type="NCBI Taxonomy" id="1184251"/>
    <lineage>
        <taxon>Archaea</taxon>
        <taxon>Thermoproteota</taxon>
        <taxon>Thermoprotei</taxon>
        <taxon>Desulfurococcales</taxon>
        <taxon>Desulfurococcaceae</taxon>
        <taxon>Thermogladius</taxon>
    </lineage>
</organism>
<feature type="domain" description="Amidohydrolase-related" evidence="2">
    <location>
        <begin position="60"/>
        <end position="406"/>
    </location>
</feature>
<dbReference type="RefSeq" id="WP_014737844.1">
    <property type="nucleotide sequence ID" value="NC_017954.1"/>
</dbReference>
<dbReference type="HOGENOM" id="CLU_012358_2_0_2"/>
<proteinExistence type="predicted"/>
<dbReference type="EMBL" id="CP003531">
    <property type="protein sequence ID" value="AFK51594.1"/>
    <property type="molecule type" value="Genomic_DNA"/>
</dbReference>
<dbReference type="InterPro" id="IPR032466">
    <property type="entry name" value="Metal_Hydrolase"/>
</dbReference>
<dbReference type="GeneID" id="13013490"/>
<dbReference type="InParanoid" id="I3TFQ6"/>
<protein>
    <submittedName>
        <fullName evidence="3">N-ethylammeline chlorohydrolase</fullName>
    </submittedName>
</protein>
<dbReference type="PANTHER" id="PTHR43794">
    <property type="entry name" value="AMINOHYDROLASE SSNA-RELATED"/>
    <property type="match status" value="1"/>
</dbReference>
<evidence type="ECO:0000256" key="1">
    <source>
        <dbReference type="ARBA" id="ARBA00022801"/>
    </source>
</evidence>
<dbReference type="InterPro" id="IPR050287">
    <property type="entry name" value="MTA/SAH_deaminase"/>
</dbReference>
<dbReference type="AlphaFoldDB" id="I3TFQ6"/>
<dbReference type="InterPro" id="IPR006680">
    <property type="entry name" value="Amidohydro-rel"/>
</dbReference>
<gene>
    <name evidence="3" type="ordered locus">TCELL_1171</name>
</gene>
<dbReference type="SUPFAM" id="SSF51556">
    <property type="entry name" value="Metallo-dependent hydrolases"/>
    <property type="match status" value="1"/>
</dbReference>
<name>I3TFQ6_THEC1</name>
<keyword evidence="1 3" id="KW-0378">Hydrolase</keyword>